<comment type="caution">
    <text evidence="2">The sequence shown here is derived from an EMBL/GenBank/DDBJ whole genome shotgun (WGS) entry which is preliminary data.</text>
</comment>
<proteinExistence type="predicted"/>
<keyword evidence="3" id="KW-1185">Reference proteome</keyword>
<dbReference type="Proteomes" id="UP000801492">
    <property type="component" value="Unassembled WGS sequence"/>
</dbReference>
<dbReference type="OrthoDB" id="6781411at2759"/>
<evidence type="ECO:0000259" key="1">
    <source>
        <dbReference type="Pfam" id="PF13358"/>
    </source>
</evidence>
<dbReference type="PANTHER" id="PTHR47326:SF1">
    <property type="entry name" value="HTH PSQ-TYPE DOMAIN-CONTAINING PROTEIN"/>
    <property type="match status" value="1"/>
</dbReference>
<dbReference type="InterPro" id="IPR036397">
    <property type="entry name" value="RNaseH_sf"/>
</dbReference>
<protein>
    <recommendedName>
        <fullName evidence="1">Tc1-like transposase DDE domain-containing protein</fullName>
    </recommendedName>
</protein>
<dbReference type="AlphaFoldDB" id="A0A8K0CDK5"/>
<evidence type="ECO:0000313" key="2">
    <source>
        <dbReference type="EMBL" id="KAF2885323.1"/>
    </source>
</evidence>
<accession>A0A8K0CDK5</accession>
<dbReference type="Gene3D" id="3.30.420.10">
    <property type="entry name" value="Ribonuclease H-like superfamily/Ribonuclease H"/>
    <property type="match status" value="1"/>
</dbReference>
<dbReference type="InterPro" id="IPR038717">
    <property type="entry name" value="Tc1-like_DDE_dom"/>
</dbReference>
<dbReference type="Pfam" id="PF13358">
    <property type="entry name" value="DDE_3"/>
    <property type="match status" value="1"/>
</dbReference>
<dbReference type="PANTHER" id="PTHR47326">
    <property type="entry name" value="TRANSPOSABLE ELEMENT TC3 TRANSPOSASE-LIKE PROTEIN"/>
    <property type="match status" value="1"/>
</dbReference>
<dbReference type="EMBL" id="VTPC01089970">
    <property type="protein sequence ID" value="KAF2885323.1"/>
    <property type="molecule type" value="Genomic_DNA"/>
</dbReference>
<dbReference type="GO" id="GO:0003676">
    <property type="term" value="F:nucleic acid binding"/>
    <property type="evidence" value="ECO:0007669"/>
    <property type="project" value="InterPro"/>
</dbReference>
<evidence type="ECO:0000313" key="3">
    <source>
        <dbReference type="Proteomes" id="UP000801492"/>
    </source>
</evidence>
<sequence>MKNCMVRARAYKNWTLEDWGTVVWSDESRFVVSIGDSRSRVIRTFIMVWGSMSSSSVGRLYFADGTINANKYIEILKWHLLPTIESLELDSRKRVFQQDGAPCHSARKIKVWMTENNLETLPWVSSSPDLSSIETLWNRMKKKLREHPARTLNDLKRRLQKIWDSFVPDECKALVDTMPSRIEAVLKHKGSATQW</sequence>
<feature type="domain" description="Tc1-like transposase DDE" evidence="1">
    <location>
        <begin position="48"/>
        <end position="156"/>
    </location>
</feature>
<name>A0A8K0CDK5_IGNLU</name>
<organism evidence="2 3">
    <name type="scientific">Ignelater luminosus</name>
    <name type="common">Cucubano</name>
    <name type="synonym">Pyrophorus luminosus</name>
    <dbReference type="NCBI Taxonomy" id="2038154"/>
    <lineage>
        <taxon>Eukaryota</taxon>
        <taxon>Metazoa</taxon>
        <taxon>Ecdysozoa</taxon>
        <taxon>Arthropoda</taxon>
        <taxon>Hexapoda</taxon>
        <taxon>Insecta</taxon>
        <taxon>Pterygota</taxon>
        <taxon>Neoptera</taxon>
        <taxon>Endopterygota</taxon>
        <taxon>Coleoptera</taxon>
        <taxon>Polyphaga</taxon>
        <taxon>Elateriformia</taxon>
        <taxon>Elateroidea</taxon>
        <taxon>Elateridae</taxon>
        <taxon>Agrypninae</taxon>
        <taxon>Pyrophorini</taxon>
        <taxon>Ignelater</taxon>
    </lineage>
</organism>
<gene>
    <name evidence="2" type="ORF">ILUMI_20855</name>
</gene>
<reference evidence="2" key="1">
    <citation type="submission" date="2019-08" db="EMBL/GenBank/DDBJ databases">
        <title>The genome of the North American firefly Photinus pyralis.</title>
        <authorList>
            <consortium name="Photinus pyralis genome working group"/>
            <person name="Fallon T.R."/>
            <person name="Sander Lower S.E."/>
            <person name="Weng J.-K."/>
        </authorList>
    </citation>
    <scope>NUCLEOTIDE SEQUENCE</scope>
    <source>
        <strain evidence="2">TRF0915ILg1</strain>
        <tissue evidence="2">Whole body</tissue>
    </source>
</reference>